<dbReference type="AlphaFoldDB" id="W2ZCF2"/>
<name>W2ZCF2_PHYNI</name>
<keyword evidence="3 6" id="KW-1133">Transmembrane helix</keyword>
<dbReference type="PANTHER" id="PTHR22950:SF702">
    <property type="entry name" value="AMINO ACID TRANSPORTER PROTEIN"/>
    <property type="match status" value="1"/>
</dbReference>
<proteinExistence type="predicted"/>
<dbReference type="Proteomes" id="UP000018948">
    <property type="component" value="Unassembled WGS sequence"/>
</dbReference>
<dbReference type="PANTHER" id="PTHR22950">
    <property type="entry name" value="AMINO ACID TRANSPORTER"/>
    <property type="match status" value="1"/>
</dbReference>
<keyword evidence="4 6" id="KW-0472">Membrane</keyword>
<evidence type="ECO:0000256" key="2">
    <source>
        <dbReference type="ARBA" id="ARBA00022692"/>
    </source>
</evidence>
<evidence type="ECO:0000256" key="4">
    <source>
        <dbReference type="ARBA" id="ARBA00023136"/>
    </source>
</evidence>
<feature type="region of interest" description="Disordered" evidence="5">
    <location>
        <begin position="1"/>
        <end position="22"/>
    </location>
</feature>
<keyword evidence="2 6" id="KW-0812">Transmembrane</keyword>
<accession>W2ZCF2</accession>
<dbReference type="Pfam" id="PF01490">
    <property type="entry name" value="Aa_trans"/>
    <property type="match status" value="1"/>
</dbReference>
<dbReference type="OrthoDB" id="438545at2759"/>
<evidence type="ECO:0000256" key="3">
    <source>
        <dbReference type="ARBA" id="ARBA00022989"/>
    </source>
</evidence>
<dbReference type="GO" id="GO:0015179">
    <property type="term" value="F:L-amino acid transmembrane transporter activity"/>
    <property type="evidence" value="ECO:0007669"/>
    <property type="project" value="TreeGrafter"/>
</dbReference>
<feature type="transmembrane region" description="Helical" evidence="6">
    <location>
        <begin position="284"/>
        <end position="301"/>
    </location>
</feature>
<sequence>DFSHRNDVIPTAHPSPLMASRESSPLLRTTSAALSPSQKLSAPTATSALPLSTPVRAPGHTEEGSAFSSFLGLATTMTGACVLTLPGVVQAVGQVPALLLFATSAWLAFHACEILSVCCDAACEFSYEALSSRLFGAAGVWAVRLLTLALLFGAIVSYMVIAMDLFEPFLVDIMSRRTISLVFMLVGIPLCLPETIHELRFANMLVLLCLLYILVALGIRTAQNDPEFAAKIPRNPADEFNSELAALAYALPIVTLSFVCQLNVPRAYQEIHDKTQMTHVHKALVWWGLFIYLLFAYLGYACFHGQPPSDILTGFDANDTLINGARLALGISMVLKTPMTFQPLRQLVEICCLGHDRESLPFRTAITVAFLLVAHLFSMSSRNLGTVMAFVGSVAGNVLALTVPGLFLYEVSRGYLVERDAFYSPRLALIFAYAGAVFAAASLTYLSYNALVG</sequence>
<comment type="subcellular location">
    <subcellularLocation>
        <location evidence="1">Membrane</location>
        <topology evidence="1">Multi-pass membrane protein</topology>
    </subcellularLocation>
</comment>
<dbReference type="EMBL" id="ANIY01001840">
    <property type="protein sequence ID" value="ETP44666.1"/>
    <property type="molecule type" value="Genomic_DNA"/>
</dbReference>
<feature type="region of interest" description="Disordered" evidence="5">
    <location>
        <begin position="34"/>
        <end position="55"/>
    </location>
</feature>
<reference evidence="8 9" key="1">
    <citation type="submission" date="2013-11" db="EMBL/GenBank/DDBJ databases">
        <title>The Genome Sequence of Phytophthora parasitica P10297.</title>
        <authorList>
            <consortium name="The Broad Institute Genomics Platform"/>
            <person name="Russ C."/>
            <person name="Tyler B."/>
            <person name="Panabieres F."/>
            <person name="Shan W."/>
            <person name="Tripathy S."/>
            <person name="Grunwald N."/>
            <person name="Machado M."/>
            <person name="Johnson C.S."/>
            <person name="Walker B."/>
            <person name="Young S.K."/>
            <person name="Zeng Q."/>
            <person name="Gargeya S."/>
            <person name="Fitzgerald M."/>
            <person name="Haas B."/>
            <person name="Abouelleil A."/>
            <person name="Allen A.W."/>
            <person name="Alvarado L."/>
            <person name="Arachchi H.M."/>
            <person name="Berlin A.M."/>
            <person name="Chapman S.B."/>
            <person name="Gainer-Dewar J."/>
            <person name="Goldberg J."/>
            <person name="Griggs A."/>
            <person name="Gujja S."/>
            <person name="Hansen M."/>
            <person name="Howarth C."/>
            <person name="Imamovic A."/>
            <person name="Ireland A."/>
            <person name="Larimer J."/>
            <person name="McCowan C."/>
            <person name="Murphy C."/>
            <person name="Pearson M."/>
            <person name="Poon T.W."/>
            <person name="Priest M."/>
            <person name="Roberts A."/>
            <person name="Saif S."/>
            <person name="Shea T."/>
            <person name="Sisk P."/>
            <person name="Sykes S."/>
            <person name="Wortman J."/>
            <person name="Nusbaum C."/>
            <person name="Birren B."/>
        </authorList>
    </citation>
    <scope>NUCLEOTIDE SEQUENCE [LARGE SCALE GENOMIC DNA]</scope>
    <source>
        <strain evidence="8 9">P10297</strain>
    </source>
</reference>
<evidence type="ECO:0000313" key="8">
    <source>
        <dbReference type="EMBL" id="ETP44666.1"/>
    </source>
</evidence>
<feature type="compositionally biased region" description="Polar residues" evidence="5">
    <location>
        <begin position="34"/>
        <end position="50"/>
    </location>
</feature>
<evidence type="ECO:0000256" key="6">
    <source>
        <dbReference type="SAM" id="Phobius"/>
    </source>
</evidence>
<protein>
    <recommendedName>
        <fullName evidence="7">Amino acid transporter transmembrane domain-containing protein</fullName>
    </recommendedName>
</protein>
<feature type="transmembrane region" description="Helical" evidence="6">
    <location>
        <begin position="70"/>
        <end position="92"/>
    </location>
</feature>
<evidence type="ECO:0000256" key="1">
    <source>
        <dbReference type="ARBA" id="ARBA00004141"/>
    </source>
</evidence>
<dbReference type="GO" id="GO:0016020">
    <property type="term" value="C:membrane"/>
    <property type="evidence" value="ECO:0007669"/>
    <property type="project" value="UniProtKB-SubCell"/>
</dbReference>
<feature type="transmembrane region" description="Helical" evidence="6">
    <location>
        <begin position="384"/>
        <end position="407"/>
    </location>
</feature>
<feature type="transmembrane region" description="Helical" evidence="6">
    <location>
        <begin position="243"/>
        <end position="264"/>
    </location>
</feature>
<gene>
    <name evidence="8" type="ORF">F442_08777</name>
</gene>
<dbReference type="InterPro" id="IPR013057">
    <property type="entry name" value="AA_transpt_TM"/>
</dbReference>
<feature type="transmembrane region" description="Helical" evidence="6">
    <location>
        <begin position="98"/>
        <end position="122"/>
    </location>
</feature>
<feature type="transmembrane region" description="Helical" evidence="6">
    <location>
        <begin position="427"/>
        <end position="448"/>
    </location>
</feature>
<feature type="transmembrane region" description="Helical" evidence="6">
    <location>
        <begin position="204"/>
        <end position="223"/>
    </location>
</feature>
<feature type="transmembrane region" description="Helical" evidence="6">
    <location>
        <begin position="360"/>
        <end position="378"/>
    </location>
</feature>
<feature type="domain" description="Amino acid transporter transmembrane" evidence="7">
    <location>
        <begin position="63"/>
        <end position="444"/>
    </location>
</feature>
<evidence type="ECO:0000259" key="7">
    <source>
        <dbReference type="Pfam" id="PF01490"/>
    </source>
</evidence>
<organism evidence="8 9">
    <name type="scientific">Phytophthora nicotianae P10297</name>
    <dbReference type="NCBI Taxonomy" id="1317064"/>
    <lineage>
        <taxon>Eukaryota</taxon>
        <taxon>Sar</taxon>
        <taxon>Stramenopiles</taxon>
        <taxon>Oomycota</taxon>
        <taxon>Peronosporomycetes</taxon>
        <taxon>Peronosporales</taxon>
        <taxon>Peronosporaceae</taxon>
        <taxon>Phytophthora</taxon>
    </lineage>
</organism>
<evidence type="ECO:0000256" key="5">
    <source>
        <dbReference type="SAM" id="MobiDB-lite"/>
    </source>
</evidence>
<comment type="caution">
    <text evidence="8">The sequence shown here is derived from an EMBL/GenBank/DDBJ whole genome shotgun (WGS) entry which is preliminary data.</text>
</comment>
<feature type="non-terminal residue" evidence="8">
    <location>
        <position position="1"/>
    </location>
</feature>
<feature type="transmembrane region" description="Helical" evidence="6">
    <location>
        <begin position="173"/>
        <end position="192"/>
    </location>
</feature>
<feature type="transmembrane region" description="Helical" evidence="6">
    <location>
        <begin position="134"/>
        <end position="161"/>
    </location>
</feature>
<evidence type="ECO:0000313" key="9">
    <source>
        <dbReference type="Proteomes" id="UP000018948"/>
    </source>
</evidence>